<dbReference type="Gene3D" id="2.30.42.10">
    <property type="match status" value="9"/>
</dbReference>
<feature type="compositionally biased region" description="Basic and acidic residues" evidence="5">
    <location>
        <begin position="666"/>
        <end position="682"/>
    </location>
</feature>
<feature type="region of interest" description="Disordered" evidence="5">
    <location>
        <begin position="123"/>
        <end position="227"/>
    </location>
</feature>
<dbReference type="SMART" id="SM00228">
    <property type="entry name" value="PDZ"/>
    <property type="match status" value="10"/>
</dbReference>
<dbReference type="Proteomes" id="UP001620645">
    <property type="component" value="Unassembled WGS sequence"/>
</dbReference>
<sequence>MRLIDWLNNKFVTNPWHNRNKHKNGNSISNNGYHHHQYNGTALHSNGGNNKCFAGVMPFSTIRPDGTLCHPFGISSSMPWTPHTRSQMPPPFGTISPYNNTSRRPWEAAKRLLRAVPLRLSRKASETASHSSSFSEDPFGGGGDRGGTPIWLLRDPAPVAPHAGQRAGGNFAATQRRRTESPRALRRSVRDLRRSRRRRRSGFAQFSAFGWQQQQDGRERHNAETTTVSVDDALRHKTDRVNLPAKRREDNTAPRKLAIIQLTNERQIGTNITERQDERSKTQLLQRHRKIKSDGTEEKVESTKSAFDAVPPKNAVMLNFATELQQRMAEHMKAQYAKKGGVLFADRLLLSGTNSRHTPLSSAHSSARPSVRWANSVDTPNNLNSTSKSIGQQQQQQSKLALPTDRNCVTNRKGCQKSASIRSAVEQRADEERRRRLCNATPSSRRSSARALLCAGSALIGWRRMTIPDRLEVPLPALTASKCLRLEPPQMERFGSCERWAPPPLVERKRFNLLNRRHGTTGDGCCDSCGSSSWCCTSRRFCRRCASDSLRWWPLINQWQQQLHSVVAKPFSSNSVVRKPEQQRQQQQVTVGLASEEQTAADEYVDSVIDMPPAAEPQAVPDRIMVVQHDDHAVDDDDQQGHHEHEEAVDHETYESDEAVTPADGTDEKATETEQHDADHHYHQVQAEQPLPMPSNEFHQRNLLLLSVIRLLLRRKLTTTAAVSTNDRSEDNRLAAERLARAVVNTAQDERWMERRRRRKERERQRIVELTGDWVQVQIVHLPNEAEGLGFGIVGGHSTGVVVKSIIRGSVADKDMRLRPGDRILQIGHISTQGLNSQQVAALLRQQEAVVQLVVVRPIQLQDSEQDTQLCWTMATRAALSADTLDEQVQTRLEAFSNMRNKNNCNGLHHHQHNGKCAKGHSSNGGQPHDEAINEGTEYPDQLALHHHQQQTETTMGDTNYDASNQPSTSSNQPIWAHTAGSDDGSSSRRRRGRTSRQGPPSHDNPSCSSSTDRISLKQLQEMALTSFCRDKWTPGKFREVNIELERDKLIGLGITVAGYVYKKEEISGVFIKSLVPQSSAHLSRQIQLHDLIVEVNGRSLEGLSHAESVRTLIRSGQRVRLKLIRFEEGTPQAKCLKMLHEQELAAVAASQNESAASSSTVGGISSAMPPIAQTQQQYELSLVDYKSYWATRMGPEYDIIVVDVRPDERVLEDGGLGIEWQGTVDICDGSQLCSHHFIESIRKDGPAAKTGALKAGDELLQVNETALFGESFVRVRNELNGAQKNCCEFVRLIFCRRAEKEHINFVMPSEQSLPLAYPILASLMSIDQHFIKAKSELRLADLAASVADVDNDGNGSGAQPLSPWRRCRALSAAGANRWLRSRSLENLSGFAVWHCVPIVVTLRKDAKGLGFSVADYQDPSHPAERVIVIRSLVPGGAAQADGRIVPGDRLLFVNGEDLSSSSLERAVEVLKAAPIGQFVRLGIAKPVPIEQCRLDDTVPLISHSERLLAKSHSPRTRRRRGPLAAAHLLLNVPHARHSPLSNPSSACSSQEEIWVGGANLERPLNTQLYFSPSAADSRRCSTLASPQSLLSSGMHSASSAVAWSPCSSRSLSPCASPANSLKGSWSYDIINLPVHLERHIKVLKSHLPLGVVLDANIDKAINGCVVKSICSKKALAKDGRIQPGDHIVKVNGESLRNVTNAQARAIMRRANLVGTQCGISYITSADAKLWKERLQHFVVGIGTGGICAETTSNFMASDEQQQQQKKLLEQLERSRLSPKVYPKFYRSPILDKPLESPQSEEEPQQQQQEQPGPTTPVDTVVVQPTVALIQQFVDQLLKSIFADAIFDVYILDRSELRARRSVRRPIFRAASVAAEADSVPAPSPSLPTIASVPSPPSPQATASRSASSVVHRLIRSASSSFRRKKHRPPPISKSQRQIEEIAALISSSRKMGTDGQKTMAQSEKAAAKTMPESAKSMNFWSEPRTVTLSRRHNETFGISIVGGRVEVTQRDSTTDAGGTLPTTSTTTAVPICGGGAGADEEGTALVAKTVSGIFIKSVVPDSPAGRSGQLFMGDRVLRVNDTDLSNTTHDYAVQVIKSAKNPVKFLVQSLQSLQAFVPSSHQKANDVLAKHGTTSAAAETCAENVESDDIDPNSAAALERLEDDTEEEDIFRYTEGKVLRKYARLPGHPVLIRLRDIPRGGLGLILSATGTPPPPPASGAETAAALATRSTDVPPTQPQRSVIVVGVKSNSPLALSVGDELLEFPSPRERKSTVESECEAGARKIVSEVLRAAEADEQTQAEDVGSHMLDQQQNAKENSNKVPSTAYRTRARTAGDGTVTKGSGSTTVARSSLTTACLKTMNNISDSNNNAPAVATATIMPAAVSEISRKRSWQMEQQQSQQLQKAPIQVGQETLIEIDKDGKGLGLSIVGGSDTVLGTVVIHEVYPDGAAAIDARLKPGDQVLEVNGTSLRGTAHEQAISLLRRTPAKVRLLIYRDVNLQMSMLDPAQIYNILAIELTKKSGKGLGVSIVGRKNEPGVYISEIVKGGVADNDGRLMQGDQILEVNGQNVANCLQEDVATLLKTCTGRVVLKLGRWKLNETAQKVRSAQPPNGTNAVAVGQPQQQQQQQQMPLQQQQNTAPNNTEEMNNNSSSRIPTVEHPPNGALRDPPPPAPMPKLPPPVLQITLHDENNQQQSLVGKTDLSPVSEEDLKSIAETSASEETGASSQRRPLAGGGHLPTASSAASSSACGSTSISGFAGSGAGGSSGRSSAGSGAAGGSSASGGGSATVASAAVMGTVLRSDLKETGCESVLILLKKDEGQQWGMGIGKRPRGILITSLQPGSSAAEKLAIGDRIMAVNGHEVSTQHSAVTYIRSSGNSVALQVSRPIKPIVTGTSS</sequence>
<dbReference type="SUPFAM" id="SSF50156">
    <property type="entry name" value="PDZ domain-like"/>
    <property type="match status" value="9"/>
</dbReference>
<keyword evidence="4" id="KW-0472">Membrane</keyword>
<comment type="subcellular location">
    <subcellularLocation>
        <location evidence="1">Membrane</location>
    </subcellularLocation>
</comment>
<keyword evidence="8" id="KW-1185">Reference proteome</keyword>
<dbReference type="CDD" id="cd06667">
    <property type="entry name" value="PDZ2_MUPP1-like"/>
    <property type="match status" value="1"/>
</dbReference>
<dbReference type="PROSITE" id="PS50106">
    <property type="entry name" value="PDZ"/>
    <property type="match status" value="9"/>
</dbReference>
<dbReference type="FunFam" id="2.30.42.10:FF:000070">
    <property type="entry name" value="Multiple PDZ domain protein"/>
    <property type="match status" value="1"/>
</dbReference>
<feature type="compositionally biased region" description="Polar residues" evidence="5">
    <location>
        <begin position="951"/>
        <end position="974"/>
    </location>
</feature>
<evidence type="ECO:0000259" key="6">
    <source>
        <dbReference type="PROSITE" id="PS50106"/>
    </source>
</evidence>
<dbReference type="EMBL" id="JBICCN010000027">
    <property type="protein sequence ID" value="KAL3101006.1"/>
    <property type="molecule type" value="Genomic_DNA"/>
</dbReference>
<feature type="compositionally biased region" description="Low complexity" evidence="5">
    <location>
        <begin position="2715"/>
        <end position="2728"/>
    </location>
</feature>
<feature type="domain" description="PDZ" evidence="6">
    <location>
        <begin position="1042"/>
        <end position="1128"/>
    </location>
</feature>
<organism evidence="7 8">
    <name type="scientific">Heterodera schachtii</name>
    <name type="common">Sugarbeet cyst nematode worm</name>
    <name type="synonym">Tylenchus schachtii</name>
    <dbReference type="NCBI Taxonomy" id="97005"/>
    <lineage>
        <taxon>Eukaryota</taxon>
        <taxon>Metazoa</taxon>
        <taxon>Ecdysozoa</taxon>
        <taxon>Nematoda</taxon>
        <taxon>Chromadorea</taxon>
        <taxon>Rhabditida</taxon>
        <taxon>Tylenchina</taxon>
        <taxon>Tylenchomorpha</taxon>
        <taxon>Tylenchoidea</taxon>
        <taxon>Heteroderidae</taxon>
        <taxon>Heteroderinae</taxon>
        <taxon>Heterodera</taxon>
    </lineage>
</organism>
<evidence type="ECO:0000256" key="1">
    <source>
        <dbReference type="ARBA" id="ARBA00004370"/>
    </source>
</evidence>
<feature type="compositionally biased region" description="Polar residues" evidence="5">
    <location>
        <begin position="2310"/>
        <end position="2325"/>
    </location>
</feature>
<feature type="compositionally biased region" description="Low complexity" evidence="5">
    <location>
        <begin position="1805"/>
        <end position="1819"/>
    </location>
</feature>
<feature type="domain" description="PDZ" evidence="6">
    <location>
        <begin position="1400"/>
        <end position="1475"/>
    </location>
</feature>
<feature type="domain" description="PDZ" evidence="6">
    <location>
        <begin position="2814"/>
        <end position="2890"/>
    </location>
</feature>
<feature type="compositionally biased region" description="Pro residues" evidence="5">
    <location>
        <begin position="2669"/>
        <end position="2683"/>
    </location>
</feature>
<keyword evidence="3" id="KW-0677">Repeat</keyword>
<dbReference type="GO" id="GO:0016020">
    <property type="term" value="C:membrane"/>
    <property type="evidence" value="ECO:0007669"/>
    <property type="project" value="UniProtKB-SubCell"/>
</dbReference>
<dbReference type="InterPro" id="IPR036034">
    <property type="entry name" value="PDZ_sf"/>
</dbReference>
<reference evidence="7 8" key="1">
    <citation type="submission" date="2024-10" db="EMBL/GenBank/DDBJ databases">
        <authorList>
            <person name="Kim D."/>
        </authorList>
    </citation>
    <scope>NUCLEOTIDE SEQUENCE [LARGE SCALE GENOMIC DNA]</scope>
    <source>
        <strain evidence="7">Taebaek</strain>
    </source>
</reference>
<feature type="compositionally biased region" description="Gly residues" evidence="5">
    <location>
        <begin position="2776"/>
        <end position="2788"/>
    </location>
</feature>
<dbReference type="Pfam" id="PF00595">
    <property type="entry name" value="PDZ"/>
    <property type="match status" value="8"/>
</dbReference>
<comment type="caution">
    <text evidence="7">The sequence shown here is derived from an EMBL/GenBank/DDBJ whole genome shotgun (WGS) entry which is preliminary data.</text>
</comment>
<accession>A0ABD2KDT6</accession>
<feature type="region of interest" description="Disordered" evidence="5">
    <location>
        <begin position="904"/>
        <end position="1013"/>
    </location>
</feature>
<dbReference type="PANTHER" id="PTHR19964:SF92">
    <property type="entry name" value="PATJ HOMOLOG"/>
    <property type="match status" value="1"/>
</dbReference>
<evidence type="ECO:0000256" key="2">
    <source>
        <dbReference type="ARBA" id="ARBA00022553"/>
    </source>
</evidence>
<feature type="compositionally biased region" description="Basic and acidic residues" evidence="5">
    <location>
        <begin position="639"/>
        <end position="654"/>
    </location>
</feature>
<dbReference type="InterPro" id="IPR001478">
    <property type="entry name" value="PDZ"/>
</dbReference>
<feature type="domain" description="PDZ" evidence="6">
    <location>
        <begin position="1986"/>
        <end position="2112"/>
    </location>
</feature>
<dbReference type="CDD" id="cd06670">
    <property type="entry name" value="PDZ6_MUPP1-like"/>
    <property type="match status" value="1"/>
</dbReference>
<gene>
    <name evidence="7" type="ORF">niasHS_001466</name>
</gene>
<feature type="domain" description="PDZ" evidence="6">
    <location>
        <begin position="1634"/>
        <end position="1711"/>
    </location>
</feature>
<feature type="domain" description="PDZ" evidence="6">
    <location>
        <begin position="779"/>
        <end position="859"/>
    </location>
</feature>
<dbReference type="InterPro" id="IPR051342">
    <property type="entry name" value="PDZ_scaffold"/>
</dbReference>
<feature type="domain" description="PDZ" evidence="6">
    <location>
        <begin position="2416"/>
        <end position="2499"/>
    </location>
</feature>
<feature type="compositionally biased region" description="Basic and acidic residues" evidence="5">
    <location>
        <begin position="177"/>
        <end position="192"/>
    </location>
</feature>
<feature type="region of interest" description="Disordered" evidence="5">
    <location>
        <begin position="2603"/>
        <end position="2789"/>
    </location>
</feature>
<feature type="compositionally biased region" description="Low complexity" evidence="5">
    <location>
        <begin position="2742"/>
        <end position="2759"/>
    </location>
</feature>
<feature type="compositionally biased region" description="Polar residues" evidence="5">
    <location>
        <begin position="2639"/>
        <end position="2648"/>
    </location>
</feature>
<proteinExistence type="predicted"/>
<feature type="region of interest" description="Disordered" evidence="5">
    <location>
        <begin position="1792"/>
        <end position="1819"/>
    </location>
</feature>
<name>A0ABD2KDT6_HETSC</name>
<feature type="compositionally biased region" description="Basic and acidic residues" evidence="5">
    <location>
        <begin position="292"/>
        <end position="302"/>
    </location>
</feature>
<feature type="region of interest" description="Disordered" evidence="5">
    <location>
        <begin position="634"/>
        <end position="683"/>
    </location>
</feature>
<dbReference type="CDD" id="cd06674">
    <property type="entry name" value="PDZ11_MUPP1-PDZ9_PATJ-like"/>
    <property type="match status" value="1"/>
</dbReference>
<protein>
    <recommendedName>
        <fullName evidence="6">PDZ domain-containing protein</fullName>
    </recommendedName>
</protein>
<dbReference type="CDD" id="cd06669">
    <property type="entry name" value="PDZ5_MUPP1-like"/>
    <property type="match status" value="1"/>
</dbReference>
<dbReference type="FunFam" id="2.30.42.10:FF:000038">
    <property type="entry name" value="Multiple PDZ domain protein isoform X1"/>
    <property type="match status" value="1"/>
</dbReference>
<feature type="region of interest" description="Disordered" evidence="5">
    <location>
        <begin position="270"/>
        <end position="305"/>
    </location>
</feature>
<dbReference type="CDD" id="cd06673">
    <property type="entry name" value="PDZ10_MUPP1-PDZ8_PATJ-like"/>
    <property type="match status" value="1"/>
</dbReference>
<evidence type="ECO:0000313" key="7">
    <source>
        <dbReference type="EMBL" id="KAL3101006.1"/>
    </source>
</evidence>
<feature type="domain" description="PDZ" evidence="6">
    <location>
        <begin position="2516"/>
        <end position="2598"/>
    </location>
</feature>
<feature type="domain" description="PDZ" evidence="6">
    <location>
        <begin position="1202"/>
        <end position="1268"/>
    </location>
</feature>
<feature type="compositionally biased region" description="Polar residues" evidence="5">
    <location>
        <begin position="2603"/>
        <end position="2616"/>
    </location>
</feature>
<feature type="compositionally biased region" description="Polar residues" evidence="5">
    <location>
        <begin position="354"/>
        <end position="368"/>
    </location>
</feature>
<feature type="compositionally biased region" description="Polar residues" evidence="5">
    <location>
        <begin position="1004"/>
        <end position="1013"/>
    </location>
</feature>
<feature type="compositionally biased region" description="Low complexity" evidence="5">
    <location>
        <begin position="2622"/>
        <end position="2638"/>
    </location>
</feature>
<evidence type="ECO:0000256" key="4">
    <source>
        <dbReference type="ARBA" id="ARBA00023136"/>
    </source>
</evidence>
<feature type="compositionally biased region" description="Polar residues" evidence="5">
    <location>
        <begin position="376"/>
        <end position="391"/>
    </location>
</feature>
<evidence type="ECO:0000313" key="8">
    <source>
        <dbReference type="Proteomes" id="UP001620645"/>
    </source>
</evidence>
<feature type="region of interest" description="Disordered" evidence="5">
    <location>
        <begin position="354"/>
        <end position="402"/>
    </location>
</feature>
<dbReference type="CDD" id="cd00136">
    <property type="entry name" value="PDZ_canonical"/>
    <property type="match status" value="1"/>
</dbReference>
<feature type="region of interest" description="Disordered" evidence="5">
    <location>
        <begin position="574"/>
        <end position="598"/>
    </location>
</feature>
<dbReference type="PANTHER" id="PTHR19964">
    <property type="entry name" value="MULTIPLE PDZ DOMAIN PROTEIN"/>
    <property type="match status" value="1"/>
</dbReference>
<feature type="compositionally biased region" description="Low complexity" evidence="5">
    <location>
        <begin position="126"/>
        <end position="135"/>
    </location>
</feature>
<feature type="compositionally biased region" description="Basic residues" evidence="5">
    <location>
        <begin position="908"/>
        <end position="919"/>
    </location>
</feature>
<keyword evidence="2" id="KW-0597">Phosphoprotein</keyword>
<evidence type="ECO:0000256" key="3">
    <source>
        <dbReference type="ARBA" id="ARBA00022737"/>
    </source>
</evidence>
<feature type="region of interest" description="Disordered" evidence="5">
    <location>
        <begin position="2298"/>
        <end position="2325"/>
    </location>
</feature>
<evidence type="ECO:0000256" key="5">
    <source>
        <dbReference type="SAM" id="MobiDB-lite"/>
    </source>
</evidence>